<keyword evidence="3" id="KW-0963">Cytoplasm</keyword>
<keyword evidence="4" id="KW-0539">Nucleus</keyword>
<dbReference type="EMBL" id="GL876967">
    <property type="protein sequence ID" value="KLU83059.1"/>
    <property type="molecule type" value="Genomic_DNA"/>
</dbReference>
<dbReference type="InterPro" id="IPR001202">
    <property type="entry name" value="WW_dom"/>
</dbReference>
<evidence type="ECO:0000256" key="2">
    <source>
        <dbReference type="ARBA" id="ARBA00004496"/>
    </source>
</evidence>
<dbReference type="AlphaFoldDB" id="A0A0C4DQI3"/>
<comment type="subcellular location">
    <subcellularLocation>
        <location evidence="2">Cytoplasm</location>
    </subcellularLocation>
    <subcellularLocation>
        <location evidence="1">Nucleus</location>
    </subcellularLocation>
</comment>
<evidence type="ECO:0000313" key="8">
    <source>
        <dbReference type="Proteomes" id="UP000011715"/>
    </source>
</evidence>
<protein>
    <recommendedName>
        <fullName evidence="5">WW domain-containing protein</fullName>
    </recommendedName>
</protein>
<accession>A0A0C4DQI3</accession>
<dbReference type="InterPro" id="IPR036020">
    <property type="entry name" value="WW_dom_sf"/>
</dbReference>
<reference evidence="8" key="2">
    <citation type="submission" date="2010-05" db="EMBL/GenBank/DDBJ databases">
        <title>The genome sequence of Magnaporthe poae strain ATCC 64411.</title>
        <authorList>
            <person name="Ma L.-J."/>
            <person name="Dead R."/>
            <person name="Young S."/>
            <person name="Zeng Q."/>
            <person name="Koehrsen M."/>
            <person name="Alvarado L."/>
            <person name="Berlin A."/>
            <person name="Chapman S.B."/>
            <person name="Chen Z."/>
            <person name="Freedman E."/>
            <person name="Gellesch M."/>
            <person name="Goldberg J."/>
            <person name="Griggs A."/>
            <person name="Gujja S."/>
            <person name="Heilman E.R."/>
            <person name="Heiman D."/>
            <person name="Hepburn T."/>
            <person name="Howarth C."/>
            <person name="Jen D."/>
            <person name="Larson L."/>
            <person name="Mehta T."/>
            <person name="Neiman D."/>
            <person name="Pearson M."/>
            <person name="Roberts A."/>
            <person name="Saif S."/>
            <person name="Shea T."/>
            <person name="Shenoy N."/>
            <person name="Sisk P."/>
            <person name="Stolte C."/>
            <person name="Sykes S."/>
            <person name="Walk T."/>
            <person name="White J."/>
            <person name="Yandava C."/>
            <person name="Haas B."/>
            <person name="Nusbaum C."/>
            <person name="Birren B."/>
        </authorList>
    </citation>
    <scope>NUCLEOTIDE SEQUENCE [LARGE SCALE GENOMIC DNA]</scope>
    <source>
        <strain evidence="8">ATCC 64411 / 73-15</strain>
    </source>
</reference>
<evidence type="ECO:0000313" key="6">
    <source>
        <dbReference type="EMBL" id="KLU83059.1"/>
    </source>
</evidence>
<dbReference type="GO" id="GO:0003713">
    <property type="term" value="F:transcription coactivator activity"/>
    <property type="evidence" value="ECO:0007669"/>
    <property type="project" value="TreeGrafter"/>
</dbReference>
<dbReference type="EMBL" id="ADBL01000538">
    <property type="status" value="NOT_ANNOTATED_CDS"/>
    <property type="molecule type" value="Genomic_DNA"/>
</dbReference>
<dbReference type="GO" id="GO:0005737">
    <property type="term" value="C:cytoplasm"/>
    <property type="evidence" value="ECO:0007669"/>
    <property type="project" value="UniProtKB-SubCell"/>
</dbReference>
<dbReference type="EnsemblFungi" id="MAPG_02126T0">
    <property type="protein sequence ID" value="MAPG_02126T0"/>
    <property type="gene ID" value="MAPG_02126"/>
</dbReference>
<dbReference type="OrthoDB" id="5244269at2759"/>
<gene>
    <name evidence="6" type="ORF">MAPG_02126</name>
</gene>
<feature type="domain" description="WW" evidence="5">
    <location>
        <begin position="77"/>
        <end position="110"/>
    </location>
</feature>
<organism evidence="7 8">
    <name type="scientific">Magnaporthiopsis poae (strain ATCC 64411 / 73-15)</name>
    <name type="common">Kentucky bluegrass fungus</name>
    <name type="synonym">Magnaporthe poae</name>
    <dbReference type="NCBI Taxonomy" id="644358"/>
    <lineage>
        <taxon>Eukaryota</taxon>
        <taxon>Fungi</taxon>
        <taxon>Dikarya</taxon>
        <taxon>Ascomycota</taxon>
        <taxon>Pezizomycotina</taxon>
        <taxon>Sordariomycetes</taxon>
        <taxon>Sordariomycetidae</taxon>
        <taxon>Magnaporthales</taxon>
        <taxon>Magnaporthaceae</taxon>
        <taxon>Magnaporthiopsis</taxon>
    </lineage>
</organism>
<dbReference type="PANTHER" id="PTHR17616">
    <property type="entry name" value="YES-ASSOCIATED PROTEIN YAP1 FAMILY MEMBER"/>
    <property type="match status" value="1"/>
</dbReference>
<reference evidence="7" key="4">
    <citation type="journal article" date="2015" name="G3 (Bethesda)">
        <title>Genome sequences of three phytopathogenic species of the Magnaporthaceae family of fungi.</title>
        <authorList>
            <person name="Okagaki L.H."/>
            <person name="Nunes C.C."/>
            <person name="Sailsbery J."/>
            <person name="Clay B."/>
            <person name="Brown D."/>
            <person name="John T."/>
            <person name="Oh Y."/>
            <person name="Young N."/>
            <person name="Fitzgerald M."/>
            <person name="Haas B.J."/>
            <person name="Zeng Q."/>
            <person name="Young S."/>
            <person name="Adiconis X."/>
            <person name="Fan L."/>
            <person name="Levin J.Z."/>
            <person name="Mitchell T.K."/>
            <person name="Okubara P.A."/>
            <person name="Farman M.L."/>
            <person name="Kohn L.M."/>
            <person name="Birren B."/>
            <person name="Ma L.-J."/>
            <person name="Dean R.A."/>
        </authorList>
    </citation>
    <scope>NUCLEOTIDE SEQUENCE</scope>
    <source>
        <strain evidence="7">ATCC 64411 / 73-15</strain>
    </source>
</reference>
<dbReference type="GO" id="GO:0045944">
    <property type="term" value="P:positive regulation of transcription by RNA polymerase II"/>
    <property type="evidence" value="ECO:0007669"/>
    <property type="project" value="TreeGrafter"/>
</dbReference>
<dbReference type="SUPFAM" id="SSF51045">
    <property type="entry name" value="WW domain"/>
    <property type="match status" value="2"/>
</dbReference>
<name>A0A0C4DQI3_MAGP6</name>
<dbReference type="GO" id="GO:0005634">
    <property type="term" value="C:nucleus"/>
    <property type="evidence" value="ECO:0007669"/>
    <property type="project" value="UniProtKB-SubCell"/>
</dbReference>
<dbReference type="VEuPathDB" id="FungiDB:MAPG_02126"/>
<proteinExistence type="predicted"/>
<evidence type="ECO:0000313" key="7">
    <source>
        <dbReference type="EnsemblFungi" id="MAPG_02126T0"/>
    </source>
</evidence>
<dbReference type="CDD" id="cd00201">
    <property type="entry name" value="WW"/>
    <property type="match status" value="2"/>
</dbReference>
<dbReference type="Pfam" id="PF00397">
    <property type="entry name" value="WW"/>
    <property type="match status" value="2"/>
</dbReference>
<dbReference type="PANTHER" id="PTHR17616:SF8">
    <property type="entry name" value="TRANSCRIPTIONAL COACTIVATOR YORKIE"/>
    <property type="match status" value="1"/>
</dbReference>
<reference evidence="7" key="5">
    <citation type="submission" date="2015-06" db="UniProtKB">
        <authorList>
            <consortium name="EnsemblFungi"/>
        </authorList>
    </citation>
    <scope>IDENTIFICATION</scope>
    <source>
        <strain evidence="7">ATCC 64411</strain>
    </source>
</reference>
<dbReference type="PROSITE" id="PS50020">
    <property type="entry name" value="WW_DOMAIN_2"/>
    <property type="match status" value="2"/>
</dbReference>
<dbReference type="Gene3D" id="2.20.70.10">
    <property type="match status" value="2"/>
</dbReference>
<dbReference type="eggNOG" id="KOG0940">
    <property type="taxonomic scope" value="Eukaryota"/>
</dbReference>
<feature type="domain" description="WW" evidence="5">
    <location>
        <begin position="15"/>
        <end position="48"/>
    </location>
</feature>
<evidence type="ECO:0000256" key="4">
    <source>
        <dbReference type="ARBA" id="ARBA00023242"/>
    </source>
</evidence>
<sequence>MAPPPPRPPLSLSKVPIPHLYTEYRTERGDPYYANHITRTTSWIHPGKFKALQDAGIIPPAPRGMPDYVADHDGDHIPVPEPWERKRDQEGRVFYVNHATRTTAWRHPTALRLARNGGREVAVWKFATPAETRPLEEAYTSRGVLPPWVLEETTVPPPGSGLEPEKFWVDYRTGKMIWGQSPVDAYRARRAAKAARARELSTISRPFSKL</sequence>
<dbReference type="InterPro" id="IPR051583">
    <property type="entry name" value="YAP1"/>
</dbReference>
<dbReference type="SMART" id="SM00456">
    <property type="entry name" value="WW"/>
    <property type="match status" value="2"/>
</dbReference>
<evidence type="ECO:0000259" key="5">
    <source>
        <dbReference type="PROSITE" id="PS50020"/>
    </source>
</evidence>
<dbReference type="STRING" id="644358.A0A0C4DQI3"/>
<reference evidence="6" key="3">
    <citation type="submission" date="2011-03" db="EMBL/GenBank/DDBJ databases">
        <title>Annotation of Magnaporthe poae ATCC 64411.</title>
        <authorList>
            <person name="Ma L.-J."/>
            <person name="Dead R."/>
            <person name="Young S.K."/>
            <person name="Zeng Q."/>
            <person name="Gargeya S."/>
            <person name="Fitzgerald M."/>
            <person name="Haas B."/>
            <person name="Abouelleil A."/>
            <person name="Alvarado L."/>
            <person name="Arachchi H.M."/>
            <person name="Berlin A."/>
            <person name="Brown A."/>
            <person name="Chapman S.B."/>
            <person name="Chen Z."/>
            <person name="Dunbar C."/>
            <person name="Freedman E."/>
            <person name="Gearin G."/>
            <person name="Gellesch M."/>
            <person name="Goldberg J."/>
            <person name="Griggs A."/>
            <person name="Gujja S."/>
            <person name="Heiman D."/>
            <person name="Howarth C."/>
            <person name="Larson L."/>
            <person name="Lui A."/>
            <person name="MacDonald P.J.P."/>
            <person name="Mehta T."/>
            <person name="Montmayeur A."/>
            <person name="Murphy C."/>
            <person name="Neiman D."/>
            <person name="Pearson M."/>
            <person name="Priest M."/>
            <person name="Roberts A."/>
            <person name="Saif S."/>
            <person name="Shea T."/>
            <person name="Shenoy N."/>
            <person name="Sisk P."/>
            <person name="Stolte C."/>
            <person name="Sykes S."/>
            <person name="Yandava C."/>
            <person name="Wortman J."/>
            <person name="Nusbaum C."/>
            <person name="Birren B."/>
        </authorList>
    </citation>
    <scope>NUCLEOTIDE SEQUENCE</scope>
    <source>
        <strain evidence="6">ATCC 64411</strain>
    </source>
</reference>
<reference evidence="6" key="1">
    <citation type="submission" date="2010-05" db="EMBL/GenBank/DDBJ databases">
        <title>The Genome Sequence of Magnaporthe poae strain ATCC 64411.</title>
        <authorList>
            <consortium name="The Broad Institute Genome Sequencing Platform"/>
            <consortium name="Broad Institute Genome Sequencing Center for Infectious Disease"/>
            <person name="Ma L.-J."/>
            <person name="Dead R."/>
            <person name="Young S."/>
            <person name="Zeng Q."/>
            <person name="Koehrsen M."/>
            <person name="Alvarado L."/>
            <person name="Berlin A."/>
            <person name="Chapman S.B."/>
            <person name="Chen Z."/>
            <person name="Freedman E."/>
            <person name="Gellesch M."/>
            <person name="Goldberg J."/>
            <person name="Griggs A."/>
            <person name="Gujja S."/>
            <person name="Heilman E.R."/>
            <person name="Heiman D."/>
            <person name="Hepburn T."/>
            <person name="Howarth C."/>
            <person name="Jen D."/>
            <person name="Larson L."/>
            <person name="Mehta T."/>
            <person name="Neiman D."/>
            <person name="Pearson M."/>
            <person name="Roberts A."/>
            <person name="Saif S."/>
            <person name="Shea T."/>
            <person name="Shenoy N."/>
            <person name="Sisk P."/>
            <person name="Stolte C."/>
            <person name="Sykes S."/>
            <person name="Walk T."/>
            <person name="White J."/>
            <person name="Yandava C."/>
            <person name="Haas B."/>
            <person name="Nusbaum C."/>
            <person name="Birren B."/>
        </authorList>
    </citation>
    <scope>NUCLEOTIDE SEQUENCE</scope>
    <source>
        <strain evidence="6">ATCC 64411</strain>
    </source>
</reference>
<dbReference type="Proteomes" id="UP000011715">
    <property type="component" value="Unassembled WGS sequence"/>
</dbReference>
<keyword evidence="8" id="KW-1185">Reference proteome</keyword>
<evidence type="ECO:0000256" key="3">
    <source>
        <dbReference type="ARBA" id="ARBA00022490"/>
    </source>
</evidence>
<evidence type="ECO:0000256" key="1">
    <source>
        <dbReference type="ARBA" id="ARBA00004123"/>
    </source>
</evidence>
<dbReference type="GO" id="GO:0035329">
    <property type="term" value="P:hippo signaling"/>
    <property type="evidence" value="ECO:0007669"/>
    <property type="project" value="TreeGrafter"/>
</dbReference>